<dbReference type="Proteomes" id="UP000076154">
    <property type="component" value="Unassembled WGS sequence"/>
</dbReference>
<feature type="signal peptide" evidence="1">
    <location>
        <begin position="1"/>
        <end position="23"/>
    </location>
</feature>
<protein>
    <recommendedName>
        <fullName evidence="4">Coenzyme Q-binding protein COQ10 START domain-containing protein</fullName>
    </recommendedName>
</protein>
<evidence type="ECO:0008006" key="4">
    <source>
        <dbReference type="Google" id="ProtNLM"/>
    </source>
</evidence>
<name>A0A369JWI7_HYPMA</name>
<reference evidence="2" key="1">
    <citation type="submission" date="2018-04" db="EMBL/GenBank/DDBJ databases">
        <title>Whole genome sequencing of Hypsizygus marmoreus.</title>
        <authorList>
            <person name="Choi I.-G."/>
            <person name="Min B."/>
            <person name="Kim J.-G."/>
            <person name="Kim S."/>
            <person name="Oh Y.-L."/>
            <person name="Kong W.-S."/>
            <person name="Park H."/>
            <person name="Jeong J."/>
            <person name="Song E.-S."/>
        </authorList>
    </citation>
    <scope>NUCLEOTIDE SEQUENCE [LARGE SCALE GENOMIC DNA]</scope>
    <source>
        <strain evidence="2">51987-8</strain>
    </source>
</reference>
<comment type="caution">
    <text evidence="2">The sequence shown here is derived from an EMBL/GenBank/DDBJ whole genome shotgun (WGS) entry which is preliminary data.</text>
</comment>
<evidence type="ECO:0000256" key="1">
    <source>
        <dbReference type="SAM" id="SignalP"/>
    </source>
</evidence>
<dbReference type="Pfam" id="PF10604">
    <property type="entry name" value="Polyketide_cyc2"/>
    <property type="match status" value="1"/>
</dbReference>
<dbReference type="CDD" id="cd07822">
    <property type="entry name" value="SRPBCC_4"/>
    <property type="match status" value="1"/>
</dbReference>
<proteinExistence type="predicted"/>
<keyword evidence="3" id="KW-1185">Reference proteome</keyword>
<organism evidence="2 3">
    <name type="scientific">Hypsizygus marmoreus</name>
    <name type="common">White beech mushroom</name>
    <name type="synonym">Agaricus marmoreus</name>
    <dbReference type="NCBI Taxonomy" id="39966"/>
    <lineage>
        <taxon>Eukaryota</taxon>
        <taxon>Fungi</taxon>
        <taxon>Dikarya</taxon>
        <taxon>Basidiomycota</taxon>
        <taxon>Agaricomycotina</taxon>
        <taxon>Agaricomycetes</taxon>
        <taxon>Agaricomycetidae</taxon>
        <taxon>Agaricales</taxon>
        <taxon>Tricholomatineae</taxon>
        <taxon>Lyophyllaceae</taxon>
        <taxon>Hypsizygus</taxon>
    </lineage>
</organism>
<accession>A0A369JWI7</accession>
<evidence type="ECO:0000313" key="3">
    <source>
        <dbReference type="Proteomes" id="UP000076154"/>
    </source>
</evidence>
<dbReference type="AlphaFoldDB" id="A0A369JWI7"/>
<gene>
    <name evidence="2" type="ORF">Hypma_007964</name>
</gene>
<dbReference type="EMBL" id="LUEZ02000041">
    <property type="protein sequence ID" value="RDB24897.1"/>
    <property type="molecule type" value="Genomic_DNA"/>
</dbReference>
<keyword evidence="1" id="KW-0732">Signal</keyword>
<dbReference type="Gene3D" id="3.30.530.20">
    <property type="match status" value="1"/>
</dbReference>
<dbReference type="InterPro" id="IPR019587">
    <property type="entry name" value="Polyketide_cyclase/dehydratase"/>
</dbReference>
<dbReference type="InterPro" id="IPR023393">
    <property type="entry name" value="START-like_dom_sf"/>
</dbReference>
<dbReference type="OrthoDB" id="509124at2759"/>
<dbReference type="InParanoid" id="A0A369JWI7"/>
<sequence length="203" mass="22828">MLPKSAAVLIWVLGIVSFSFTSAQTINLPTLKPGIFEASARIEIDAPLLDVWNVLLDFPAYSEWNPFVRSQVVADHFRVPTPDQVVEEDRRLIIKVQIPPLQNPVDANSPSNPFHSQVSLENITHIDVGNRRMAWRAIFLPEQLLDSERWQALSTSEEGKTLYEAREIFRGPLSHVVDALFAKGLQDGFDAQAVALKTRTENQ</sequence>
<dbReference type="SUPFAM" id="SSF55961">
    <property type="entry name" value="Bet v1-like"/>
    <property type="match status" value="1"/>
</dbReference>
<feature type="chain" id="PRO_5016621105" description="Coenzyme Q-binding protein COQ10 START domain-containing protein" evidence="1">
    <location>
        <begin position="24"/>
        <end position="203"/>
    </location>
</feature>
<evidence type="ECO:0000313" key="2">
    <source>
        <dbReference type="EMBL" id="RDB24897.1"/>
    </source>
</evidence>